<reference evidence="2" key="2">
    <citation type="submission" date="2020-05" db="UniProtKB">
        <authorList>
            <consortium name="EnsemblMetazoa"/>
        </authorList>
    </citation>
    <scope>IDENTIFICATION</scope>
    <source>
        <strain evidence="2">MINIMUS1</strain>
    </source>
</reference>
<feature type="compositionally biased region" description="Low complexity" evidence="1">
    <location>
        <begin position="602"/>
        <end position="622"/>
    </location>
</feature>
<organism evidence="2 3">
    <name type="scientific">Anopheles minimus</name>
    <dbReference type="NCBI Taxonomy" id="112268"/>
    <lineage>
        <taxon>Eukaryota</taxon>
        <taxon>Metazoa</taxon>
        <taxon>Ecdysozoa</taxon>
        <taxon>Arthropoda</taxon>
        <taxon>Hexapoda</taxon>
        <taxon>Insecta</taxon>
        <taxon>Pterygota</taxon>
        <taxon>Neoptera</taxon>
        <taxon>Endopterygota</taxon>
        <taxon>Diptera</taxon>
        <taxon>Nematocera</taxon>
        <taxon>Culicoidea</taxon>
        <taxon>Culicidae</taxon>
        <taxon>Anophelinae</taxon>
        <taxon>Anopheles</taxon>
    </lineage>
</organism>
<keyword evidence="3" id="KW-1185">Reference proteome</keyword>
<evidence type="ECO:0000313" key="3">
    <source>
        <dbReference type="Proteomes" id="UP000075920"/>
    </source>
</evidence>
<evidence type="ECO:0000313" key="2">
    <source>
        <dbReference type="EnsemblMetazoa" id="AMIN010060-PA"/>
    </source>
</evidence>
<feature type="region of interest" description="Disordered" evidence="1">
    <location>
        <begin position="224"/>
        <end position="247"/>
    </location>
</feature>
<dbReference type="AlphaFoldDB" id="A0A182WI56"/>
<feature type="compositionally biased region" description="Polar residues" evidence="1">
    <location>
        <begin position="543"/>
        <end position="560"/>
    </location>
</feature>
<feature type="compositionally biased region" description="Polar residues" evidence="1">
    <location>
        <begin position="453"/>
        <end position="479"/>
    </location>
</feature>
<dbReference type="VEuPathDB" id="VectorBase:AMIN010060"/>
<dbReference type="Proteomes" id="UP000075920">
    <property type="component" value="Unassembled WGS sequence"/>
</dbReference>
<proteinExistence type="predicted"/>
<name>A0A182WI56_9DIPT</name>
<feature type="region of interest" description="Disordered" evidence="1">
    <location>
        <begin position="407"/>
        <end position="636"/>
    </location>
</feature>
<accession>A0A182WI56</accession>
<feature type="compositionally biased region" description="Basic residues" evidence="1">
    <location>
        <begin position="591"/>
        <end position="601"/>
    </location>
</feature>
<protein>
    <submittedName>
        <fullName evidence="2">Uncharacterized protein</fullName>
    </submittedName>
</protein>
<reference evidence="3" key="1">
    <citation type="submission" date="2013-03" db="EMBL/GenBank/DDBJ databases">
        <title>The Genome Sequence of Anopheles minimus MINIMUS1.</title>
        <authorList>
            <consortium name="The Broad Institute Genomics Platform"/>
            <person name="Neafsey D.E."/>
            <person name="Walton C."/>
            <person name="Walker B."/>
            <person name="Young S.K."/>
            <person name="Zeng Q."/>
            <person name="Gargeya S."/>
            <person name="Fitzgerald M."/>
            <person name="Haas B."/>
            <person name="Abouelleil A."/>
            <person name="Allen A.W."/>
            <person name="Alvarado L."/>
            <person name="Arachchi H.M."/>
            <person name="Berlin A.M."/>
            <person name="Chapman S.B."/>
            <person name="Gainer-Dewar J."/>
            <person name="Goldberg J."/>
            <person name="Griggs A."/>
            <person name="Gujja S."/>
            <person name="Hansen M."/>
            <person name="Howarth C."/>
            <person name="Imamovic A."/>
            <person name="Ireland A."/>
            <person name="Larimer J."/>
            <person name="McCowan C."/>
            <person name="Murphy C."/>
            <person name="Pearson M."/>
            <person name="Poon T.W."/>
            <person name="Priest M."/>
            <person name="Roberts A."/>
            <person name="Saif S."/>
            <person name="Shea T."/>
            <person name="Sisk P."/>
            <person name="Sykes S."/>
            <person name="Wortman J."/>
            <person name="Nusbaum C."/>
            <person name="Birren B."/>
        </authorList>
    </citation>
    <scope>NUCLEOTIDE SEQUENCE [LARGE SCALE GENOMIC DNA]</scope>
    <source>
        <strain evidence="3">MINIMUS1</strain>
    </source>
</reference>
<dbReference type="EnsemblMetazoa" id="AMIN010060-RA">
    <property type="protein sequence ID" value="AMIN010060-PA"/>
    <property type="gene ID" value="AMIN010060"/>
</dbReference>
<sequence>MEDAVLQEAKQMISLYMSNDSASSLADASFNEREHLAELHKQIELRKAYRDSLRSLNLGLYALKQGAHRNGSDTFGEQLAKDYHASIGQVIEKQREASHGLQQLCHEFTLLGNSRQALVEQAESQKLQNVLRLQEQVRVKLASTRVVKQWERERATLLSEQKEMSKLEVVGKEIMQKRNEMLERRHSEVANTLISIGEGLEKAEELRMKLVEISKQHRYELHEDQCSEADLRSDDAKKDSGPVETDREINSAPMFDSIDWNLGNVSMDLQLDLNFKNPNDFPDILTHLSVINTSKYHIKNVTPHTVTGRGDKQNNLRKVEERKNAAQKGNKVAAGKTAFSEQSHVDATAAKKLKMNEPEKVIREELIGIELGNAKTNGNHQRVISTTPKCVQKKSNETVANLQHRVSRKKQFMESQHEAAPNQGPKASPIVEKKATPMAGIGGQQDVKKEPNSVPSLSRFRSTAGKTIGNNVGISGNQPKSKKESQSKHVAAQQKQPEGKRIRMLSPVCTKPAKSVRRLSTDHNKPIPMDVESDGKQDGDSTAGDNTSLDFAMQSGSNEFDMNFSDDLRADSGANQEDDLDFLSVNPGRVTRSKGHKKKTSSAKSSGSGDDLGSFDFTFGDTNSSESLDGQPEDLF</sequence>
<evidence type="ECO:0000256" key="1">
    <source>
        <dbReference type="SAM" id="MobiDB-lite"/>
    </source>
</evidence>